<evidence type="ECO:0000313" key="1">
    <source>
        <dbReference type="Proteomes" id="UP000095286"/>
    </source>
</evidence>
<accession>A0AC35THN5</accession>
<protein>
    <submittedName>
        <fullName evidence="2">NR LBD domain-containing protein</fullName>
    </submittedName>
</protein>
<proteinExistence type="predicted"/>
<dbReference type="WBParaSite" id="RSKR_0000066250.1">
    <property type="protein sequence ID" value="RSKR_0000066250.1"/>
    <property type="gene ID" value="RSKR_0000066250"/>
</dbReference>
<name>A0AC35THN5_9BILA</name>
<organism evidence="1 2">
    <name type="scientific">Rhabditophanes sp. KR3021</name>
    <dbReference type="NCBI Taxonomy" id="114890"/>
    <lineage>
        <taxon>Eukaryota</taxon>
        <taxon>Metazoa</taxon>
        <taxon>Ecdysozoa</taxon>
        <taxon>Nematoda</taxon>
        <taxon>Chromadorea</taxon>
        <taxon>Rhabditida</taxon>
        <taxon>Tylenchina</taxon>
        <taxon>Panagrolaimomorpha</taxon>
        <taxon>Strongyloidoidea</taxon>
        <taxon>Alloionematidae</taxon>
        <taxon>Rhabditophanes</taxon>
    </lineage>
</organism>
<sequence>MTKFITIPNVHGDVVKRNEDTDKIARKMCRICEKALIPQTVFSRSCHYCLGFAKNHAILHKQLFCAYHHSCRGDKIKQCRACKLSRCFIYGIIPNDEPNNYNNYIRSEPNNNVFNSNANNYIAIPDLNENDSKIRSIIQIEEKNKLFRAIVFKNIALALIDLIKAKTNMQKNDLDCVNLSHIIDYTNEKVFNEIEENKVVIIKGSKKLSKHELAYEYMKHISFFTALPRNDKAILLDLHCSSFVLMDDLFYFSFKKFGHTTTFSQYSKKDLSKESLIKLDITGYSFIQRTLREAKLNLEEHCIIKLMLCCTYDPIYNSSSTQNVLEQKKMNGFKLLSHYQTTTLGREEGAKRVTLLTKIINNIVEAERQLFRLKLHPKYCTMTLKQKITILECGFQNHILPDNSNVLPFAVIENIHEQLRKAEIDKLC</sequence>
<evidence type="ECO:0000313" key="2">
    <source>
        <dbReference type="WBParaSite" id="RSKR_0000066250.1"/>
    </source>
</evidence>
<dbReference type="Proteomes" id="UP000095286">
    <property type="component" value="Unplaced"/>
</dbReference>
<reference evidence="2" key="1">
    <citation type="submission" date="2016-11" db="UniProtKB">
        <authorList>
            <consortium name="WormBaseParasite"/>
        </authorList>
    </citation>
    <scope>IDENTIFICATION</scope>
    <source>
        <strain evidence="2">KR3021</strain>
    </source>
</reference>